<gene>
    <name evidence="2" type="ORF">K3152_13930</name>
</gene>
<feature type="transmembrane region" description="Helical" evidence="1">
    <location>
        <begin position="203"/>
        <end position="222"/>
    </location>
</feature>
<keyword evidence="1" id="KW-0812">Transmembrane</keyword>
<keyword evidence="3" id="KW-1185">Reference proteome</keyword>
<reference evidence="2 3" key="1">
    <citation type="submission" date="2021-08" db="EMBL/GenBank/DDBJ databases">
        <title>Comparative Genomics Analysis of the Genus Qipengyuania Reveals Extensive Genetic Diversity and Metabolic Versatility, Including the Description of Fifteen Novel Species.</title>
        <authorList>
            <person name="Liu Y."/>
        </authorList>
    </citation>
    <scope>NUCLEOTIDE SEQUENCE [LARGE SCALE GENOMIC DNA]</scope>
    <source>
        <strain evidence="2 3">1NDH17</strain>
    </source>
</reference>
<dbReference type="InterPro" id="IPR038770">
    <property type="entry name" value="Na+/solute_symporter_sf"/>
</dbReference>
<keyword evidence="1" id="KW-0472">Membrane</keyword>
<protein>
    <submittedName>
        <fullName evidence="2">Bile acid:sodium symporter</fullName>
    </submittedName>
</protein>
<dbReference type="PANTHER" id="PTHR18640:SF5">
    <property type="entry name" value="SODIUM_BILE ACID COTRANSPORTER 7"/>
    <property type="match status" value="1"/>
</dbReference>
<feature type="transmembrane region" description="Helical" evidence="1">
    <location>
        <begin position="39"/>
        <end position="56"/>
    </location>
</feature>
<evidence type="ECO:0000256" key="1">
    <source>
        <dbReference type="SAM" id="Phobius"/>
    </source>
</evidence>
<dbReference type="EMBL" id="JAIGNK010000006">
    <property type="protein sequence ID" value="MBX7459348.1"/>
    <property type="molecule type" value="Genomic_DNA"/>
</dbReference>
<evidence type="ECO:0000313" key="2">
    <source>
        <dbReference type="EMBL" id="MBX7459348.1"/>
    </source>
</evidence>
<comment type="caution">
    <text evidence="2">The sequence shown here is derived from an EMBL/GenBank/DDBJ whole genome shotgun (WGS) entry which is preliminary data.</text>
</comment>
<sequence>MALRTILADPMLRLLVAAVVLAAVLPIPAAQSGTAQDVANVGIFTLFLLNGMRVSRAEIGRGLLNWRFILPMVLWVFGAMALAGLGLSKLLAFGLPPLVAIGFLYLGVLPSTVQSATSYTTLAEGNVGLSVISAALLNILGVFVSVPIFLLLGGTGEGAVGMETIERIALILLLPFVIGQAVQGWTQGWVTQNKARVVWLDRLVIALAVYVAFSGAVEQGIWGRLDPLAWVFLAIGIAALLAIGNGGAWLASAALALPRRDRIAFLFAGAQKSAAVGVPLATILFAREEAGFIILPLLLYHFFQLVLAAPLASRLSTATHPPGGGDCAAPTTRS</sequence>
<proteinExistence type="predicted"/>
<dbReference type="RefSeq" id="WP_221574744.1">
    <property type="nucleotide sequence ID" value="NZ_JAIGNK010000006.1"/>
</dbReference>
<feature type="transmembrane region" description="Helical" evidence="1">
    <location>
        <begin position="164"/>
        <end position="182"/>
    </location>
</feature>
<accession>A0ABS7J0J5</accession>
<dbReference type="Gene3D" id="1.20.1530.20">
    <property type="match status" value="1"/>
</dbReference>
<dbReference type="InterPro" id="IPR016833">
    <property type="entry name" value="Put_Na-Bile_cotransptr"/>
</dbReference>
<feature type="transmembrane region" description="Helical" evidence="1">
    <location>
        <begin position="68"/>
        <end position="87"/>
    </location>
</feature>
<evidence type="ECO:0000313" key="3">
    <source>
        <dbReference type="Proteomes" id="UP000783253"/>
    </source>
</evidence>
<name>A0ABS7J0J5_9SPHN</name>
<dbReference type="PANTHER" id="PTHR18640">
    <property type="entry name" value="SOLUTE CARRIER FAMILY 10 MEMBER 7"/>
    <property type="match status" value="1"/>
</dbReference>
<dbReference type="PIRSF" id="PIRSF026166">
    <property type="entry name" value="UCP026166"/>
    <property type="match status" value="1"/>
</dbReference>
<keyword evidence="1" id="KW-1133">Transmembrane helix</keyword>
<feature type="transmembrane region" description="Helical" evidence="1">
    <location>
        <begin position="263"/>
        <end position="286"/>
    </location>
</feature>
<feature type="transmembrane region" description="Helical" evidence="1">
    <location>
        <begin position="292"/>
        <end position="312"/>
    </location>
</feature>
<organism evidence="2 3">
    <name type="scientific">Qipengyuania polymorpha</name>
    <dbReference type="NCBI Taxonomy" id="2867234"/>
    <lineage>
        <taxon>Bacteria</taxon>
        <taxon>Pseudomonadati</taxon>
        <taxon>Pseudomonadota</taxon>
        <taxon>Alphaproteobacteria</taxon>
        <taxon>Sphingomonadales</taxon>
        <taxon>Erythrobacteraceae</taxon>
        <taxon>Qipengyuania</taxon>
    </lineage>
</organism>
<feature type="transmembrane region" description="Helical" evidence="1">
    <location>
        <begin position="228"/>
        <end position="251"/>
    </location>
</feature>
<feature type="transmembrane region" description="Helical" evidence="1">
    <location>
        <begin position="93"/>
        <end position="113"/>
    </location>
</feature>
<feature type="transmembrane region" description="Helical" evidence="1">
    <location>
        <begin position="125"/>
        <end position="152"/>
    </location>
</feature>
<dbReference type="Proteomes" id="UP000783253">
    <property type="component" value="Unassembled WGS sequence"/>
</dbReference>
<dbReference type="Pfam" id="PF13593">
    <property type="entry name" value="SBF_like"/>
    <property type="match status" value="1"/>
</dbReference>